<dbReference type="PROSITE" id="PS51257">
    <property type="entry name" value="PROKAR_LIPOPROTEIN"/>
    <property type="match status" value="1"/>
</dbReference>
<dbReference type="InterPro" id="IPR025411">
    <property type="entry name" value="DUF4136"/>
</dbReference>
<dbReference type="Proteomes" id="UP000682802">
    <property type="component" value="Chromosome 1"/>
</dbReference>
<keyword evidence="1" id="KW-0732">Signal</keyword>
<dbReference type="RefSeq" id="WP_144073635.1">
    <property type="nucleotide sequence ID" value="NZ_CP076128.1"/>
</dbReference>
<proteinExistence type="predicted"/>
<keyword evidence="4" id="KW-1185">Reference proteome</keyword>
<sequence>MKTFIIKAVTLLSMVALVQGCYPGGAEYTSDLDIAISQYESAEKLRSYKTYYLSETMDIRGSKNADTLTSAQQDEIIANTDALLKSTLNLSEITNPTAEGDADIVVQLTQIAIQQTGVAWTPGYPGYPGWGYPGWGYPGWGYPGYPGGGYYPWGGYSYYQYSNGSVIVDFIDVAETKKLNEGTVQGDTVVLYLGWVGGLNGVLSRSNNVSIVNDGIETLFNQYNTAKAGTDN</sequence>
<dbReference type="Gene3D" id="3.30.160.670">
    <property type="match status" value="1"/>
</dbReference>
<dbReference type="EMBL" id="CP076128">
    <property type="protein sequence ID" value="QWG06207.1"/>
    <property type="molecule type" value="Genomic_DNA"/>
</dbReference>
<evidence type="ECO:0000259" key="2">
    <source>
        <dbReference type="Pfam" id="PF13590"/>
    </source>
</evidence>
<evidence type="ECO:0000313" key="4">
    <source>
        <dbReference type="Proteomes" id="UP000682802"/>
    </source>
</evidence>
<feature type="domain" description="DUF4136" evidence="2">
    <location>
        <begin position="38"/>
        <end position="223"/>
    </location>
</feature>
<evidence type="ECO:0000256" key="1">
    <source>
        <dbReference type="SAM" id="SignalP"/>
    </source>
</evidence>
<accession>A0ABX8GSH6</accession>
<protein>
    <submittedName>
        <fullName evidence="3">DUF4136 domain-containing protein</fullName>
    </submittedName>
</protein>
<feature type="chain" id="PRO_5046759382" evidence="1">
    <location>
        <begin position="19"/>
        <end position="232"/>
    </location>
</feature>
<organism evidence="3 4">
    <name type="scientific">Flammeovirga kamogawensis</name>
    <dbReference type="NCBI Taxonomy" id="373891"/>
    <lineage>
        <taxon>Bacteria</taxon>
        <taxon>Pseudomonadati</taxon>
        <taxon>Bacteroidota</taxon>
        <taxon>Cytophagia</taxon>
        <taxon>Cytophagales</taxon>
        <taxon>Flammeovirgaceae</taxon>
        <taxon>Flammeovirga</taxon>
    </lineage>
</organism>
<name>A0ABX8GSH6_9BACT</name>
<reference evidence="3 4" key="1">
    <citation type="submission" date="2021-05" db="EMBL/GenBank/DDBJ databases">
        <title>Comparative genomic studies on the polysaccharide-degrading batcterial strains of the Flammeovirga genus.</title>
        <authorList>
            <person name="Zewei F."/>
            <person name="Zheng Z."/>
            <person name="Yu L."/>
            <person name="Ruyue G."/>
            <person name="Yanhong M."/>
            <person name="Yuanyuan C."/>
            <person name="Jingyan G."/>
            <person name="Wenjun H."/>
        </authorList>
    </citation>
    <scope>NUCLEOTIDE SEQUENCE [LARGE SCALE GENOMIC DNA]</scope>
    <source>
        <strain evidence="3 4">YS10</strain>
    </source>
</reference>
<feature type="signal peptide" evidence="1">
    <location>
        <begin position="1"/>
        <end position="18"/>
    </location>
</feature>
<gene>
    <name evidence="3" type="ORF">KM029_12740</name>
</gene>
<dbReference type="Pfam" id="PF13590">
    <property type="entry name" value="DUF4136"/>
    <property type="match status" value="1"/>
</dbReference>
<evidence type="ECO:0000313" key="3">
    <source>
        <dbReference type="EMBL" id="QWG06207.1"/>
    </source>
</evidence>